<feature type="domain" description="HTH merR-type" evidence="2">
    <location>
        <begin position="1"/>
        <end position="68"/>
    </location>
</feature>
<dbReference type="InterPro" id="IPR047057">
    <property type="entry name" value="MerR_fam"/>
</dbReference>
<reference evidence="4" key="1">
    <citation type="journal article" date="2019" name="Int. J. Syst. Evol. Microbiol.">
        <title>The Global Catalogue of Microorganisms (GCM) 10K type strain sequencing project: providing services to taxonomists for standard genome sequencing and annotation.</title>
        <authorList>
            <consortium name="The Broad Institute Genomics Platform"/>
            <consortium name="The Broad Institute Genome Sequencing Center for Infectious Disease"/>
            <person name="Wu L."/>
            <person name="Ma J."/>
        </authorList>
    </citation>
    <scope>NUCLEOTIDE SEQUENCE [LARGE SCALE GENOMIC DNA]</scope>
    <source>
        <strain evidence="4">KCTC 32041</strain>
    </source>
</reference>
<comment type="caution">
    <text evidence="3">The sequence shown here is derived from an EMBL/GenBank/DDBJ whole genome shotgun (WGS) entry which is preliminary data.</text>
</comment>
<organism evidence="3 4">
    <name type="scientific">Vogesella alkaliphila</name>
    <dbReference type="NCBI Taxonomy" id="1193621"/>
    <lineage>
        <taxon>Bacteria</taxon>
        <taxon>Pseudomonadati</taxon>
        <taxon>Pseudomonadota</taxon>
        <taxon>Betaproteobacteria</taxon>
        <taxon>Neisseriales</taxon>
        <taxon>Chromobacteriaceae</taxon>
        <taxon>Vogesella</taxon>
    </lineage>
</organism>
<dbReference type="PANTHER" id="PTHR30204">
    <property type="entry name" value="REDOX-CYCLING DRUG-SENSING TRANSCRIPTIONAL ACTIVATOR SOXR"/>
    <property type="match status" value="1"/>
</dbReference>
<dbReference type="InterPro" id="IPR000551">
    <property type="entry name" value="MerR-type_HTH_dom"/>
</dbReference>
<dbReference type="SMART" id="SM00422">
    <property type="entry name" value="HTH_MERR"/>
    <property type="match status" value="1"/>
</dbReference>
<name>A0ABQ2YTR3_9NEIS</name>
<keyword evidence="1" id="KW-0238">DNA-binding</keyword>
<evidence type="ECO:0000313" key="3">
    <source>
        <dbReference type="EMBL" id="GGX94976.1"/>
    </source>
</evidence>
<protein>
    <recommendedName>
        <fullName evidence="2">HTH merR-type domain-containing protein</fullName>
    </recommendedName>
</protein>
<dbReference type="PANTHER" id="PTHR30204:SF93">
    <property type="entry name" value="HTH MERR-TYPE DOMAIN-CONTAINING PROTEIN"/>
    <property type="match status" value="1"/>
</dbReference>
<evidence type="ECO:0000256" key="1">
    <source>
        <dbReference type="ARBA" id="ARBA00023125"/>
    </source>
</evidence>
<keyword evidence="4" id="KW-1185">Reference proteome</keyword>
<gene>
    <name evidence="3" type="ORF">GCM10011290_23400</name>
</gene>
<dbReference type="SUPFAM" id="SSF46955">
    <property type="entry name" value="Putative DNA-binding domain"/>
    <property type="match status" value="1"/>
</dbReference>
<proteinExistence type="predicted"/>
<dbReference type="PRINTS" id="PR00040">
    <property type="entry name" value="HTHMERR"/>
</dbReference>
<dbReference type="Pfam" id="PF13411">
    <property type="entry name" value="MerR_1"/>
    <property type="match status" value="1"/>
</dbReference>
<accession>A0ABQ2YTR3</accession>
<evidence type="ECO:0000313" key="4">
    <source>
        <dbReference type="Proteomes" id="UP000600877"/>
    </source>
</evidence>
<dbReference type="RefSeq" id="WP_189374517.1">
    <property type="nucleotide sequence ID" value="NZ_BMYW01000008.1"/>
</dbReference>
<dbReference type="PROSITE" id="PS50937">
    <property type="entry name" value="HTH_MERR_2"/>
    <property type="match status" value="1"/>
</dbReference>
<dbReference type="EMBL" id="BMYW01000008">
    <property type="protein sequence ID" value="GGX94976.1"/>
    <property type="molecule type" value="Genomic_DNA"/>
</dbReference>
<dbReference type="Gene3D" id="1.10.1660.10">
    <property type="match status" value="1"/>
</dbReference>
<sequence>MKIGQVMQHSGASAKAIRHYEAIGLLGPIARRGAYRCYTEQDVAFVQLIRQAQAVGLSLAQLRGLRRADGSIDWPAVAQRVRARDAEVAAEQARLAAQRARLATVLAEIEHCLQSDVACPAA</sequence>
<dbReference type="Proteomes" id="UP000600877">
    <property type="component" value="Unassembled WGS sequence"/>
</dbReference>
<dbReference type="InterPro" id="IPR009061">
    <property type="entry name" value="DNA-bd_dom_put_sf"/>
</dbReference>
<evidence type="ECO:0000259" key="2">
    <source>
        <dbReference type="PROSITE" id="PS50937"/>
    </source>
</evidence>